<name>A0ABP0W6U3_9BRYO</name>
<dbReference type="InterPro" id="IPR017451">
    <property type="entry name" value="F-box-assoc_interact_dom"/>
</dbReference>
<keyword evidence="4" id="KW-1185">Reference proteome</keyword>
<organism evidence="3 4">
    <name type="scientific">Sphagnum jensenii</name>
    <dbReference type="NCBI Taxonomy" id="128206"/>
    <lineage>
        <taxon>Eukaryota</taxon>
        <taxon>Viridiplantae</taxon>
        <taxon>Streptophyta</taxon>
        <taxon>Embryophyta</taxon>
        <taxon>Bryophyta</taxon>
        <taxon>Sphagnophytina</taxon>
        <taxon>Sphagnopsida</taxon>
        <taxon>Sphagnales</taxon>
        <taxon>Sphagnaceae</taxon>
        <taxon>Sphagnum</taxon>
    </lineage>
</organism>
<reference evidence="3" key="1">
    <citation type="submission" date="2024-02" db="EMBL/GenBank/DDBJ databases">
        <authorList>
            <consortium name="ELIXIR-Norway"/>
            <consortium name="Elixir Norway"/>
        </authorList>
    </citation>
    <scope>NUCLEOTIDE SEQUENCE</scope>
</reference>
<feature type="region of interest" description="Disordered" evidence="1">
    <location>
        <begin position="33"/>
        <end position="104"/>
    </location>
</feature>
<proteinExistence type="predicted"/>
<feature type="domain" description="F-box" evidence="2">
    <location>
        <begin position="319"/>
        <end position="368"/>
    </location>
</feature>
<dbReference type="SUPFAM" id="SSF81383">
    <property type="entry name" value="F-box domain"/>
    <property type="match status" value="1"/>
</dbReference>
<feature type="compositionally biased region" description="Low complexity" evidence="1">
    <location>
        <begin position="76"/>
        <end position="86"/>
    </location>
</feature>
<dbReference type="Gene3D" id="1.20.1280.50">
    <property type="match status" value="1"/>
</dbReference>
<dbReference type="Gene3D" id="2.120.10.80">
    <property type="entry name" value="Kelch-type beta propeller"/>
    <property type="match status" value="1"/>
</dbReference>
<dbReference type="Pfam" id="PF03478">
    <property type="entry name" value="Beta-prop_KIB1-4"/>
    <property type="match status" value="1"/>
</dbReference>
<feature type="compositionally biased region" description="Basic and acidic residues" evidence="1">
    <location>
        <begin position="33"/>
        <end position="43"/>
    </location>
</feature>
<dbReference type="Proteomes" id="UP001497444">
    <property type="component" value="Chromosome 13"/>
</dbReference>
<dbReference type="InterPro" id="IPR050796">
    <property type="entry name" value="SCF_F-box_component"/>
</dbReference>
<sequence>MAASKSSRLPFLIVSHEAVVVRAEEWLVMNGDVKHGDNFDSRAGESSGSGERHHAANNNNNSPPDAGDQGDIEMESQSSSLPSSLGHLHHDQLVGSSSGGDHHLIGLEQEGQESADDRAAGDHGENHGLHHGMLSRLLEEALCSFKVQYELYLQTAEALSVLCEHKSDSTFPQSLTDEAVVVLGVKQTLAQSAGRAKQILRDYKNGVLDVLIKARQSEIEYYMDCLASAPADLEEKVSGCFPSVMSTELLDEADKTLVDDMLFQRRERINRVVDEFSDKALLVQIQVAAMFPDGRICTVASLLNKRREEERVALMPMHERVWGGLPEDLIDRTLACLPVPSFFRFRAVCKRWNFLMHSDTFLELWSKVSSQRLWLYSIHVRHATAMVAMAYNPSLGIWHNVPVPQYASKMYTLASAGGLLCSAAYPNRLAVVCVCNPLTSTWKDLPSMLYIKRVHLLGMVVDRITKSYKIVVVGTQSRQDLVSNTEVYDSRVGSWEITGRALGSFTSHRLVYCNGMFYNLSATRGWPVTLILHAYDIEQEVWREEIRAAMLLNFQAPPSLVECQGSLLIVGRISEDSHFAKPKAIRLWELRERETGGEWMEVVTMPPALLEEFCKEWQRPTHFRCRGLGNVIYFLSSRALMYDLSQKVWQWLPTGPGYHYDHVLPFEPRLDVIN</sequence>
<dbReference type="PANTHER" id="PTHR31672">
    <property type="entry name" value="BNACNNG10540D PROTEIN"/>
    <property type="match status" value="1"/>
</dbReference>
<dbReference type="InterPro" id="IPR036047">
    <property type="entry name" value="F-box-like_dom_sf"/>
</dbReference>
<dbReference type="SMART" id="SM00256">
    <property type="entry name" value="FBOX"/>
    <property type="match status" value="1"/>
</dbReference>
<dbReference type="NCBIfam" id="TIGR01640">
    <property type="entry name" value="F_box_assoc_1"/>
    <property type="match status" value="1"/>
</dbReference>
<dbReference type="Pfam" id="PF00646">
    <property type="entry name" value="F-box"/>
    <property type="match status" value="1"/>
</dbReference>
<dbReference type="PANTHER" id="PTHR31672:SF2">
    <property type="entry name" value="F-BOX DOMAIN-CONTAINING PROTEIN"/>
    <property type="match status" value="1"/>
</dbReference>
<evidence type="ECO:0000256" key="1">
    <source>
        <dbReference type="SAM" id="MobiDB-lite"/>
    </source>
</evidence>
<evidence type="ECO:0000259" key="2">
    <source>
        <dbReference type="PROSITE" id="PS50181"/>
    </source>
</evidence>
<accession>A0ABP0W6U3</accession>
<dbReference type="InterPro" id="IPR015915">
    <property type="entry name" value="Kelch-typ_b-propeller"/>
</dbReference>
<dbReference type="EMBL" id="OZ020108">
    <property type="protein sequence ID" value="CAK9261030.1"/>
    <property type="molecule type" value="Genomic_DNA"/>
</dbReference>
<dbReference type="SUPFAM" id="SSF117281">
    <property type="entry name" value="Kelch motif"/>
    <property type="match status" value="1"/>
</dbReference>
<gene>
    <name evidence="3" type="ORF">CSSPJE1EN1_LOCUS6508</name>
</gene>
<evidence type="ECO:0000313" key="4">
    <source>
        <dbReference type="Proteomes" id="UP001497444"/>
    </source>
</evidence>
<protein>
    <recommendedName>
        <fullName evidence="2">F-box domain-containing protein</fullName>
    </recommendedName>
</protein>
<evidence type="ECO:0000313" key="3">
    <source>
        <dbReference type="EMBL" id="CAK9261030.1"/>
    </source>
</evidence>
<dbReference type="CDD" id="cd22157">
    <property type="entry name" value="F-box_AtFBW1-like"/>
    <property type="match status" value="1"/>
</dbReference>
<dbReference type="PROSITE" id="PS50181">
    <property type="entry name" value="FBOX"/>
    <property type="match status" value="1"/>
</dbReference>
<dbReference type="InterPro" id="IPR005174">
    <property type="entry name" value="KIB1-4_b-propeller"/>
</dbReference>
<dbReference type="InterPro" id="IPR001810">
    <property type="entry name" value="F-box_dom"/>
</dbReference>